<accession>A0A9E8ZK57</accession>
<reference evidence="1" key="1">
    <citation type="submission" date="2022-12" db="EMBL/GenBank/DDBJ databases">
        <title>Polyphasic identification of a Novel Hot-Spring Cyanobacterium Ocullathermofonsia sinensis gen nov. sp. nov. and Genomic Insights on its Adaptations to the Thermal Habitat.</title>
        <authorList>
            <person name="Daroch M."/>
            <person name="Tang J."/>
            <person name="Jiang Y."/>
        </authorList>
    </citation>
    <scope>NUCLEOTIDE SEQUENCE</scope>
    <source>
        <strain evidence="1">PKUAC-SCTA174</strain>
    </source>
</reference>
<dbReference type="AlphaFoldDB" id="A0A9E8ZK57"/>
<dbReference type="RefSeq" id="WP_268609805.1">
    <property type="nucleotide sequence ID" value="NZ_CP113797.1"/>
</dbReference>
<evidence type="ECO:0000313" key="1">
    <source>
        <dbReference type="EMBL" id="WAL59981.1"/>
    </source>
</evidence>
<sequence>MNYLRLMVASCGILVVAGLLFLGTVFGVSIVRSPRELTERMIGASLPEEVTPDVQFDGLLGPIPIDIEYEAHVRFTMPAKELDGFVERLGCPSIEKVGDKYECIITRAQRPSGLPPSDGTAESRLIQFKLLDNQTVLVQMRLLAT</sequence>
<protein>
    <submittedName>
        <fullName evidence="1">Uncharacterized protein</fullName>
    </submittedName>
</protein>
<gene>
    <name evidence="1" type="ORF">OXH18_22870</name>
</gene>
<dbReference type="KEGG" id="tsin:OXH18_22870"/>
<dbReference type="Proteomes" id="UP001163152">
    <property type="component" value="Chromosome"/>
</dbReference>
<evidence type="ECO:0000313" key="2">
    <source>
        <dbReference type="Proteomes" id="UP001163152"/>
    </source>
</evidence>
<dbReference type="EMBL" id="CP113797">
    <property type="protein sequence ID" value="WAL59981.1"/>
    <property type="molecule type" value="Genomic_DNA"/>
</dbReference>
<keyword evidence="2" id="KW-1185">Reference proteome</keyword>
<name>A0A9E8ZK57_9CYAN</name>
<organism evidence="1 2">
    <name type="scientific">Thermocoleostomius sinensis A174</name>
    <dbReference type="NCBI Taxonomy" id="2016057"/>
    <lineage>
        <taxon>Bacteria</taxon>
        <taxon>Bacillati</taxon>
        <taxon>Cyanobacteriota</taxon>
        <taxon>Cyanophyceae</taxon>
        <taxon>Oculatellales</taxon>
        <taxon>Oculatellaceae</taxon>
        <taxon>Thermocoleostomius</taxon>
    </lineage>
</organism>
<proteinExistence type="predicted"/>